<reference evidence="4 5" key="1">
    <citation type="submission" date="2024-02" db="EMBL/GenBank/DDBJ databases">
        <title>Lysinimicrobium sediminis NBRC 112286.</title>
        <authorList>
            <person name="Ichikawa N."/>
            <person name="Katano-Makiyama Y."/>
            <person name="Hidaka K."/>
        </authorList>
    </citation>
    <scope>NUCLEOTIDE SEQUENCE [LARGE SCALE GENOMIC DNA]</scope>
    <source>
        <strain evidence="4 5">NBRC 112286</strain>
    </source>
</reference>
<feature type="region of interest" description="Disordered" evidence="1">
    <location>
        <begin position="200"/>
        <end position="233"/>
    </location>
</feature>
<gene>
    <name evidence="4" type="ORF">Lsed01_01063</name>
</gene>
<evidence type="ECO:0000256" key="1">
    <source>
        <dbReference type="SAM" id="MobiDB-lite"/>
    </source>
</evidence>
<dbReference type="Proteomes" id="UP001426770">
    <property type="component" value="Unassembled WGS sequence"/>
</dbReference>
<evidence type="ECO:0000259" key="3">
    <source>
        <dbReference type="Pfam" id="PF21946"/>
    </source>
</evidence>
<feature type="domain" description="LppM" evidence="3">
    <location>
        <begin position="21"/>
        <end position="174"/>
    </location>
</feature>
<feature type="transmembrane region" description="Helical" evidence="2">
    <location>
        <begin position="182"/>
        <end position="202"/>
    </location>
</feature>
<dbReference type="RefSeq" id="WP_286214365.1">
    <property type="nucleotide sequence ID" value="NZ_AP027736.1"/>
</dbReference>
<accession>A0ABP9WFQ3</accession>
<evidence type="ECO:0000313" key="4">
    <source>
        <dbReference type="EMBL" id="GAA5518633.1"/>
    </source>
</evidence>
<keyword evidence="2" id="KW-0812">Transmembrane</keyword>
<proteinExistence type="predicted"/>
<organism evidence="4 5">
    <name type="scientific">Demequina sediminis</name>
    <dbReference type="NCBI Taxonomy" id="1930058"/>
    <lineage>
        <taxon>Bacteria</taxon>
        <taxon>Bacillati</taxon>
        <taxon>Actinomycetota</taxon>
        <taxon>Actinomycetes</taxon>
        <taxon>Micrococcales</taxon>
        <taxon>Demequinaceae</taxon>
        <taxon>Demequina</taxon>
    </lineage>
</organism>
<keyword evidence="2" id="KW-0472">Membrane</keyword>
<feature type="compositionally biased region" description="Low complexity" evidence="1">
    <location>
        <begin position="208"/>
        <end position="225"/>
    </location>
</feature>
<dbReference type="InterPro" id="IPR053807">
    <property type="entry name" value="LppM"/>
</dbReference>
<keyword evidence="5" id="KW-1185">Reference proteome</keyword>
<evidence type="ECO:0000256" key="2">
    <source>
        <dbReference type="SAM" id="Phobius"/>
    </source>
</evidence>
<dbReference type="PROSITE" id="PS51257">
    <property type="entry name" value="PROKAR_LIPOPROTEIN"/>
    <property type="match status" value="1"/>
</dbReference>
<sequence length="233" mass="24184">MRTATVWGALALAVVLSGCMRFDAHLELSPDDTVDGAYVFAVREGTGAALGTSDREAAEQLYAESGLSATLSHARQHGWSEGELVGTEVTFRNEPLTEFAPTADRFGVTREGDEFVVSGPASAVTEEDAASLEDARLTVSVTFPGPVASANGQVDGRTVTWDLVGGPEVLEARGSAVRETSAVPGVLAALVVIGAAAATVAARRRPSRPTQARRAAPRPATASSLRPPPPHAR</sequence>
<protein>
    <recommendedName>
        <fullName evidence="3">LppM domain-containing protein</fullName>
    </recommendedName>
</protein>
<comment type="caution">
    <text evidence="4">The sequence shown here is derived from an EMBL/GenBank/DDBJ whole genome shotgun (WGS) entry which is preliminary data.</text>
</comment>
<name>A0ABP9WFQ3_9MICO</name>
<evidence type="ECO:0000313" key="5">
    <source>
        <dbReference type="Proteomes" id="UP001426770"/>
    </source>
</evidence>
<dbReference type="EMBL" id="BAABRR010000004">
    <property type="protein sequence ID" value="GAA5518633.1"/>
    <property type="molecule type" value="Genomic_DNA"/>
</dbReference>
<dbReference type="Pfam" id="PF21946">
    <property type="entry name" value="LppM"/>
    <property type="match status" value="1"/>
</dbReference>
<keyword evidence="2" id="KW-1133">Transmembrane helix</keyword>